<evidence type="ECO:0000259" key="1">
    <source>
        <dbReference type="Pfam" id="PF23622"/>
    </source>
</evidence>
<dbReference type="InterPro" id="IPR036047">
    <property type="entry name" value="F-box-like_dom_sf"/>
</dbReference>
<proteinExistence type="predicted"/>
<reference evidence="2" key="4">
    <citation type="submission" date="2019-03" db="UniProtKB">
        <authorList>
            <consortium name="EnsemblPlants"/>
        </authorList>
    </citation>
    <scope>IDENTIFICATION</scope>
</reference>
<dbReference type="Gene3D" id="3.80.10.10">
    <property type="entry name" value="Ribonuclease Inhibitor"/>
    <property type="match status" value="1"/>
</dbReference>
<dbReference type="InterPro" id="IPR055357">
    <property type="entry name" value="LRR_At1g61320_AtMIF1"/>
</dbReference>
<organism evidence="2 3">
    <name type="scientific">Aegilops tauschii subsp. strangulata</name>
    <name type="common">Goatgrass</name>
    <dbReference type="NCBI Taxonomy" id="200361"/>
    <lineage>
        <taxon>Eukaryota</taxon>
        <taxon>Viridiplantae</taxon>
        <taxon>Streptophyta</taxon>
        <taxon>Embryophyta</taxon>
        <taxon>Tracheophyta</taxon>
        <taxon>Spermatophyta</taxon>
        <taxon>Magnoliopsida</taxon>
        <taxon>Liliopsida</taxon>
        <taxon>Poales</taxon>
        <taxon>Poaceae</taxon>
        <taxon>BOP clade</taxon>
        <taxon>Pooideae</taxon>
        <taxon>Triticodae</taxon>
        <taxon>Triticeae</taxon>
        <taxon>Triticinae</taxon>
        <taxon>Aegilops</taxon>
    </lineage>
</organism>
<dbReference type="GeneID" id="109774459"/>
<dbReference type="Pfam" id="PF23622">
    <property type="entry name" value="LRR_At1g61320_AtMIF1"/>
    <property type="match status" value="1"/>
</dbReference>
<reference evidence="3" key="1">
    <citation type="journal article" date="2014" name="Science">
        <title>Ancient hybridizations among the ancestral genomes of bread wheat.</title>
        <authorList>
            <consortium name="International Wheat Genome Sequencing Consortium,"/>
            <person name="Marcussen T."/>
            <person name="Sandve S.R."/>
            <person name="Heier L."/>
            <person name="Spannagl M."/>
            <person name="Pfeifer M."/>
            <person name="Jakobsen K.S."/>
            <person name="Wulff B.B."/>
            <person name="Steuernagel B."/>
            <person name="Mayer K.F."/>
            <person name="Olsen O.A."/>
        </authorList>
    </citation>
    <scope>NUCLEOTIDE SEQUENCE [LARGE SCALE GENOMIC DNA]</scope>
    <source>
        <strain evidence="3">cv. AL8/78</strain>
    </source>
</reference>
<feature type="domain" description="At1g61320/AtMIF1 LRR" evidence="1">
    <location>
        <begin position="184"/>
        <end position="451"/>
    </location>
</feature>
<dbReference type="SUPFAM" id="SSF81383">
    <property type="entry name" value="F-box domain"/>
    <property type="match status" value="1"/>
</dbReference>
<reference evidence="2" key="3">
    <citation type="journal article" date="2017" name="Nature">
        <title>Genome sequence of the progenitor of the wheat D genome Aegilops tauschii.</title>
        <authorList>
            <person name="Luo M.C."/>
            <person name="Gu Y.Q."/>
            <person name="Puiu D."/>
            <person name="Wang H."/>
            <person name="Twardziok S.O."/>
            <person name="Deal K.R."/>
            <person name="Huo N."/>
            <person name="Zhu T."/>
            <person name="Wang L."/>
            <person name="Wang Y."/>
            <person name="McGuire P.E."/>
            <person name="Liu S."/>
            <person name="Long H."/>
            <person name="Ramasamy R.K."/>
            <person name="Rodriguez J.C."/>
            <person name="Van S.L."/>
            <person name="Yuan L."/>
            <person name="Wang Z."/>
            <person name="Xia Z."/>
            <person name="Xiao L."/>
            <person name="Anderson O.D."/>
            <person name="Ouyang S."/>
            <person name="Liang Y."/>
            <person name="Zimin A.V."/>
            <person name="Pertea G."/>
            <person name="Qi P."/>
            <person name="Bennetzen J.L."/>
            <person name="Dai X."/>
            <person name="Dawson M.W."/>
            <person name="Muller H.G."/>
            <person name="Kugler K."/>
            <person name="Rivarola-Duarte L."/>
            <person name="Spannagl M."/>
            <person name="Mayer K.F.X."/>
            <person name="Lu F.H."/>
            <person name="Bevan M.W."/>
            <person name="Leroy P."/>
            <person name="Li P."/>
            <person name="You F.M."/>
            <person name="Sun Q."/>
            <person name="Liu Z."/>
            <person name="Lyons E."/>
            <person name="Wicker T."/>
            <person name="Salzberg S.L."/>
            <person name="Devos K.M."/>
            <person name="Dvorak J."/>
        </authorList>
    </citation>
    <scope>NUCLEOTIDE SEQUENCE [LARGE SCALE GENOMIC DNA]</scope>
    <source>
        <strain evidence="2">cv. AL8/78</strain>
    </source>
</reference>
<dbReference type="KEGG" id="ats:109774459"/>
<dbReference type="RefSeq" id="XP_020188767.1">
    <property type="nucleotide sequence ID" value="XM_020333178.4"/>
</dbReference>
<dbReference type="EnsemblPlants" id="AET3Gv21118100.4">
    <property type="protein sequence ID" value="AET3Gv21118100.4"/>
    <property type="gene ID" value="AET3Gv21118100"/>
</dbReference>
<accession>A0A453GML1</accession>
<sequence>MASWGVTPKIMRCNGGTGFSKQPEEEDRFSMLMDDILISILGRLDLRTAARMSVLSTWWRRLPWLLPELNIDVKDFLPIPRPNPIEAMDMDKAMASLTKATRSFLVNRHGESSSISTLHLKIYLVNDSLCEAGPLIGDAVESGLLKDLDLAILYKRDIWACSEEGMLQRGQPIDGFFSDYPVVLHCLTRLSLYTVRFEKLDMHHVLFDCCKQLKHLALSHCDVGAHSLFKIDAPNSKLLVLELTYCRFEILELVCLPKLEKLRCNTWVSRHAPLAFILVPSLGELELSCDAIHGQSEFKLSELLQGTTCIHTLTLGFKGENLWMQPEMRQLLPAFCKLRKLSVRGIFVEFDLLWTTAFLLAAPCIEILHIEVWEHICDVDDKSRQLHTERRSPQWEMQFDGPKNRFLKELEFSGFRSLEQQFTFIRSMLERAPNLQMIILKGDERCEYCDALDTPRAVKFPKKGEQEMVVRRIRDGIFSPRIIFDK</sequence>
<reference evidence="2" key="5">
    <citation type="journal article" date="2021" name="G3 (Bethesda)">
        <title>Aegilops tauschii genome assembly Aet v5.0 features greater sequence contiguity and improved annotation.</title>
        <authorList>
            <person name="Wang L."/>
            <person name="Zhu T."/>
            <person name="Rodriguez J.C."/>
            <person name="Deal K.R."/>
            <person name="Dubcovsky J."/>
            <person name="McGuire P.E."/>
            <person name="Lux T."/>
            <person name="Spannagl M."/>
            <person name="Mayer K.F.X."/>
            <person name="Baldrich P."/>
            <person name="Meyers B.C."/>
            <person name="Huo N."/>
            <person name="Gu Y.Q."/>
            <person name="Zhou H."/>
            <person name="Devos K.M."/>
            <person name="Bennetzen J.L."/>
            <person name="Unver T."/>
            <person name="Budak H."/>
            <person name="Gulick P.J."/>
            <person name="Galiba G."/>
            <person name="Kalapos B."/>
            <person name="Nelson D.R."/>
            <person name="Li P."/>
            <person name="You F.M."/>
            <person name="Luo M.C."/>
            <person name="Dvorak J."/>
        </authorList>
    </citation>
    <scope>NUCLEOTIDE SEQUENCE [LARGE SCALE GENOMIC DNA]</scope>
    <source>
        <strain evidence="2">cv. AL8/78</strain>
    </source>
</reference>
<dbReference type="AlphaFoldDB" id="A0A453GML1"/>
<name>A0A453GML1_AEGTS</name>
<dbReference type="InterPro" id="IPR032675">
    <property type="entry name" value="LRR_dom_sf"/>
</dbReference>
<dbReference type="OMA" id="HCDIGAD"/>
<keyword evidence="3" id="KW-1185">Reference proteome</keyword>
<evidence type="ECO:0000313" key="3">
    <source>
        <dbReference type="Proteomes" id="UP000015105"/>
    </source>
</evidence>
<reference evidence="3" key="2">
    <citation type="journal article" date="2017" name="Nat. Plants">
        <title>The Aegilops tauschii genome reveals multiple impacts of transposons.</title>
        <authorList>
            <person name="Zhao G."/>
            <person name="Zou C."/>
            <person name="Li K."/>
            <person name="Wang K."/>
            <person name="Li T."/>
            <person name="Gao L."/>
            <person name="Zhang X."/>
            <person name="Wang H."/>
            <person name="Yang Z."/>
            <person name="Liu X."/>
            <person name="Jiang W."/>
            <person name="Mao L."/>
            <person name="Kong X."/>
            <person name="Jiao Y."/>
            <person name="Jia J."/>
        </authorList>
    </citation>
    <scope>NUCLEOTIDE SEQUENCE [LARGE SCALE GENOMIC DNA]</scope>
    <source>
        <strain evidence="3">cv. AL8/78</strain>
    </source>
</reference>
<dbReference type="SUPFAM" id="SSF52047">
    <property type="entry name" value="RNI-like"/>
    <property type="match status" value="1"/>
</dbReference>
<protein>
    <recommendedName>
        <fullName evidence="1">At1g61320/AtMIF1 LRR domain-containing protein</fullName>
    </recommendedName>
</protein>
<dbReference type="OrthoDB" id="592278at2759"/>
<dbReference type="PANTHER" id="PTHR35545">
    <property type="entry name" value="F-BOX DOMAIN-CONTAINING PROTEIN"/>
    <property type="match status" value="1"/>
</dbReference>
<evidence type="ECO:0000313" key="2">
    <source>
        <dbReference type="EnsemblPlants" id="AET3Gv21118100.4"/>
    </source>
</evidence>
<dbReference type="PANTHER" id="PTHR35545:SF27">
    <property type="entry name" value="FBD DOMAIN-CONTAINING PROTEIN"/>
    <property type="match status" value="1"/>
</dbReference>
<dbReference type="Gramene" id="AET3Gv21118100.4">
    <property type="protein sequence ID" value="AET3Gv21118100.4"/>
    <property type="gene ID" value="AET3Gv21118100"/>
</dbReference>
<dbReference type="Proteomes" id="UP000015105">
    <property type="component" value="Chromosome 3D"/>
</dbReference>